<keyword evidence="12" id="KW-1185">Reference proteome</keyword>
<feature type="binding site" description="axial binding residue" evidence="8">
    <location>
        <position position="440"/>
    </location>
    <ligand>
        <name>heme</name>
        <dbReference type="ChEBI" id="CHEBI:30413"/>
    </ligand>
    <ligandPart>
        <name>Fe</name>
        <dbReference type="ChEBI" id="CHEBI:18248"/>
    </ligandPart>
</feature>
<dbReference type="InterPro" id="IPR017972">
    <property type="entry name" value="Cyt_P450_CS"/>
</dbReference>
<name>A0A5C7I5D0_9ROSI</name>
<evidence type="ECO:0000256" key="9">
    <source>
        <dbReference type="RuleBase" id="RU000461"/>
    </source>
</evidence>
<evidence type="ECO:0000256" key="4">
    <source>
        <dbReference type="ARBA" id="ARBA00022692"/>
    </source>
</evidence>
<evidence type="ECO:0000256" key="7">
    <source>
        <dbReference type="ARBA" id="ARBA00023004"/>
    </source>
</evidence>
<evidence type="ECO:0000256" key="1">
    <source>
        <dbReference type="ARBA" id="ARBA00004167"/>
    </source>
</evidence>
<dbReference type="OrthoDB" id="1372046at2759"/>
<gene>
    <name evidence="11" type="ORF">EZV62_011298</name>
</gene>
<dbReference type="EMBL" id="VAHF01000004">
    <property type="protein sequence ID" value="TXG64304.1"/>
    <property type="molecule type" value="Genomic_DNA"/>
</dbReference>
<evidence type="ECO:0000256" key="10">
    <source>
        <dbReference type="SAM" id="Phobius"/>
    </source>
</evidence>
<evidence type="ECO:0000256" key="5">
    <source>
        <dbReference type="ARBA" id="ARBA00022723"/>
    </source>
</evidence>
<accession>A0A5C7I5D0</accession>
<comment type="subcellular location">
    <subcellularLocation>
        <location evidence="1">Membrane</location>
        <topology evidence="1">Single-pass membrane protein</topology>
    </subcellularLocation>
</comment>
<dbReference type="PANTHER" id="PTHR24286">
    <property type="entry name" value="CYTOCHROME P450 26"/>
    <property type="match status" value="1"/>
</dbReference>
<sequence length="499" mass="56688">MEITVVVVVLLLIFLFLSYNILKQIRRETKHGGPKLPPGSLGWPYIGETVQMYSQHPNVFFATKQKRYGEIFKTHILGCPCVMLASPEAAKFVLVSHAHLFKPTYPKSKEKMIGPSALFFHGGDYHAHLRKLVQTSLSPQKIKKLIPYIENIALSLLDSWAGHGQVINTFIEMKKVYMYMCVFLNYKVYIYLIFCEFSFDVGILSLFGHLDGSIREKLKHNYVIVDKGYNSLPTKIPGTTYHKAVLARKRLSQIVSEIISERKEKRLVESDMLGHLLNFRDGDGQILTEDQIADNIIGVLFAAQDTTASALTWILKYLQDNHNLLQALKAEHISSGGGGGGGDQKPLTWAQTKNMPLTYRFMMESLRMATIISFTYREAVVDVEYKGYLIPKGWKVMPLFRNIHHNPDFFTDPQIFDPSRFEVAPRSNTFMPFGNGVHACPGNHLAKLEILILLHHLLTKFRWEVVGSQSGIEYAPFPIPKQGLPARFWKESISSSPQK</sequence>
<keyword evidence="8 9" id="KW-0349">Heme</keyword>
<dbReference type="PANTHER" id="PTHR24286:SF375">
    <property type="entry name" value="ABSCISIC ACID 8'-HYDROXYLASE 4-LIKE"/>
    <property type="match status" value="1"/>
</dbReference>
<keyword evidence="9" id="KW-0560">Oxidoreductase</keyword>
<evidence type="ECO:0000256" key="6">
    <source>
        <dbReference type="ARBA" id="ARBA00022989"/>
    </source>
</evidence>
<keyword evidence="7 8" id="KW-0408">Iron</keyword>
<dbReference type="GO" id="GO:0005506">
    <property type="term" value="F:iron ion binding"/>
    <property type="evidence" value="ECO:0007669"/>
    <property type="project" value="InterPro"/>
</dbReference>
<dbReference type="SUPFAM" id="SSF48264">
    <property type="entry name" value="Cytochrome P450"/>
    <property type="match status" value="1"/>
</dbReference>
<dbReference type="InterPro" id="IPR036396">
    <property type="entry name" value="Cyt_P450_sf"/>
</dbReference>
<protein>
    <submittedName>
        <fullName evidence="11">Uncharacterized protein</fullName>
    </submittedName>
</protein>
<dbReference type="GO" id="GO:0016125">
    <property type="term" value="P:sterol metabolic process"/>
    <property type="evidence" value="ECO:0007669"/>
    <property type="project" value="TreeGrafter"/>
</dbReference>
<keyword evidence="4 10" id="KW-0812">Transmembrane</keyword>
<reference evidence="12" key="1">
    <citation type="journal article" date="2019" name="Gigascience">
        <title>De novo genome assembly of the endangered Acer yangbiense, a plant species with extremely small populations endemic to Yunnan Province, China.</title>
        <authorList>
            <person name="Yang J."/>
            <person name="Wariss H.M."/>
            <person name="Tao L."/>
            <person name="Zhang R."/>
            <person name="Yun Q."/>
            <person name="Hollingsworth P."/>
            <person name="Dao Z."/>
            <person name="Luo G."/>
            <person name="Guo H."/>
            <person name="Ma Y."/>
            <person name="Sun W."/>
        </authorList>
    </citation>
    <scope>NUCLEOTIDE SEQUENCE [LARGE SCALE GENOMIC DNA]</scope>
    <source>
        <strain evidence="12">cv. Malutang</strain>
    </source>
</reference>
<keyword evidence="6 10" id="KW-1133">Transmembrane helix</keyword>
<dbReference type="AlphaFoldDB" id="A0A5C7I5D0"/>
<evidence type="ECO:0000256" key="2">
    <source>
        <dbReference type="ARBA" id="ARBA00004721"/>
    </source>
</evidence>
<dbReference type="InterPro" id="IPR001128">
    <property type="entry name" value="Cyt_P450"/>
</dbReference>
<comment type="caution">
    <text evidence="11">The sequence shown here is derived from an EMBL/GenBank/DDBJ whole genome shotgun (WGS) entry which is preliminary data.</text>
</comment>
<evidence type="ECO:0000256" key="8">
    <source>
        <dbReference type="PIRSR" id="PIRSR602401-1"/>
    </source>
</evidence>
<feature type="transmembrane region" description="Helical" evidence="10">
    <location>
        <begin position="6"/>
        <end position="22"/>
    </location>
</feature>
<dbReference type="InterPro" id="IPR002401">
    <property type="entry name" value="Cyt_P450_E_grp-I"/>
</dbReference>
<comment type="cofactor">
    <cofactor evidence="8">
        <name>heme</name>
        <dbReference type="ChEBI" id="CHEBI:30413"/>
    </cofactor>
</comment>
<evidence type="ECO:0000313" key="11">
    <source>
        <dbReference type="EMBL" id="TXG64304.1"/>
    </source>
</evidence>
<keyword evidence="9" id="KW-0503">Monooxygenase</keyword>
<dbReference type="GO" id="GO:0010295">
    <property type="term" value="F:(+)-abscisic acid 8'-hydroxylase activity"/>
    <property type="evidence" value="ECO:0007669"/>
    <property type="project" value="TreeGrafter"/>
</dbReference>
<keyword evidence="10" id="KW-0472">Membrane</keyword>
<dbReference type="GO" id="GO:0020037">
    <property type="term" value="F:heme binding"/>
    <property type="evidence" value="ECO:0007669"/>
    <property type="project" value="InterPro"/>
</dbReference>
<dbReference type="PRINTS" id="PR00385">
    <property type="entry name" value="P450"/>
</dbReference>
<proteinExistence type="inferred from homology"/>
<dbReference type="Pfam" id="PF00067">
    <property type="entry name" value="p450"/>
    <property type="match status" value="1"/>
</dbReference>
<comment type="pathway">
    <text evidence="2">Secondary metabolite biosynthesis; terpenoid biosynthesis.</text>
</comment>
<dbReference type="PRINTS" id="PR00463">
    <property type="entry name" value="EP450I"/>
</dbReference>
<organism evidence="11 12">
    <name type="scientific">Acer yangbiense</name>
    <dbReference type="NCBI Taxonomy" id="1000413"/>
    <lineage>
        <taxon>Eukaryota</taxon>
        <taxon>Viridiplantae</taxon>
        <taxon>Streptophyta</taxon>
        <taxon>Embryophyta</taxon>
        <taxon>Tracheophyta</taxon>
        <taxon>Spermatophyta</taxon>
        <taxon>Magnoliopsida</taxon>
        <taxon>eudicotyledons</taxon>
        <taxon>Gunneridae</taxon>
        <taxon>Pentapetalae</taxon>
        <taxon>rosids</taxon>
        <taxon>malvids</taxon>
        <taxon>Sapindales</taxon>
        <taxon>Sapindaceae</taxon>
        <taxon>Hippocastanoideae</taxon>
        <taxon>Acereae</taxon>
        <taxon>Acer</taxon>
    </lineage>
</organism>
<evidence type="ECO:0000256" key="3">
    <source>
        <dbReference type="ARBA" id="ARBA00010617"/>
    </source>
</evidence>
<dbReference type="Gene3D" id="1.10.630.10">
    <property type="entry name" value="Cytochrome P450"/>
    <property type="match status" value="1"/>
</dbReference>
<keyword evidence="5 8" id="KW-0479">Metal-binding</keyword>
<evidence type="ECO:0000313" key="12">
    <source>
        <dbReference type="Proteomes" id="UP000323000"/>
    </source>
</evidence>
<dbReference type="GO" id="GO:0016020">
    <property type="term" value="C:membrane"/>
    <property type="evidence" value="ECO:0007669"/>
    <property type="project" value="UniProtKB-SubCell"/>
</dbReference>
<dbReference type="Proteomes" id="UP000323000">
    <property type="component" value="Chromosome 4"/>
</dbReference>
<dbReference type="PROSITE" id="PS00086">
    <property type="entry name" value="CYTOCHROME_P450"/>
    <property type="match status" value="1"/>
</dbReference>
<dbReference type="CDD" id="cd11043">
    <property type="entry name" value="CYP90-like"/>
    <property type="match status" value="1"/>
</dbReference>
<comment type="similarity">
    <text evidence="3 9">Belongs to the cytochrome P450 family.</text>
</comment>